<name>A0A6C0BYA5_9ZZZZ</name>
<proteinExistence type="predicted"/>
<dbReference type="AlphaFoldDB" id="A0A6C0BYA5"/>
<organism evidence="1">
    <name type="scientific">viral metagenome</name>
    <dbReference type="NCBI Taxonomy" id="1070528"/>
    <lineage>
        <taxon>unclassified sequences</taxon>
        <taxon>metagenomes</taxon>
        <taxon>organismal metagenomes</taxon>
    </lineage>
</organism>
<accession>A0A6C0BYA5</accession>
<evidence type="ECO:0000313" key="1">
    <source>
        <dbReference type="EMBL" id="QHS97080.1"/>
    </source>
</evidence>
<dbReference type="EMBL" id="MN739285">
    <property type="protein sequence ID" value="QHS97080.1"/>
    <property type="molecule type" value="Genomic_DNA"/>
</dbReference>
<sequence>MSDDSHSNSDDDINDEIDCGWMTEFKKLEESYEEFYKEPPSTVKLYFLFIDSGGEAKSIKRDNVKLDKNSILTKDKIIDVMFRNNPAGSMTEKYNLKTILQYNFTIDAENIYNVINKDDYQNEYLRKYSYVQDIKFNNTIKAFHSVNSLFFILKMERKGDNHTRKCRYTGASTGILAKKHRFHKTRRILGKKCI</sequence>
<reference evidence="1" key="1">
    <citation type="journal article" date="2020" name="Nature">
        <title>Giant virus diversity and host interactions through global metagenomics.</title>
        <authorList>
            <person name="Schulz F."/>
            <person name="Roux S."/>
            <person name="Paez-Espino D."/>
            <person name="Jungbluth S."/>
            <person name="Walsh D.A."/>
            <person name="Denef V.J."/>
            <person name="McMahon K.D."/>
            <person name="Konstantinidis K.T."/>
            <person name="Eloe-Fadrosh E.A."/>
            <person name="Kyrpides N.C."/>
            <person name="Woyke T."/>
        </authorList>
    </citation>
    <scope>NUCLEOTIDE SEQUENCE</scope>
    <source>
        <strain evidence="1">GVMAG-M-3300020166-5</strain>
    </source>
</reference>
<protein>
    <submittedName>
        <fullName evidence="1">Uncharacterized protein</fullName>
    </submittedName>
</protein>